<accession>A0ABD1VJ95</accession>
<evidence type="ECO:0000313" key="2">
    <source>
        <dbReference type="EMBL" id="KAL2537292.1"/>
    </source>
</evidence>
<organism evidence="2 3">
    <name type="scientific">Forsythia ovata</name>
    <dbReference type="NCBI Taxonomy" id="205694"/>
    <lineage>
        <taxon>Eukaryota</taxon>
        <taxon>Viridiplantae</taxon>
        <taxon>Streptophyta</taxon>
        <taxon>Embryophyta</taxon>
        <taxon>Tracheophyta</taxon>
        <taxon>Spermatophyta</taxon>
        <taxon>Magnoliopsida</taxon>
        <taxon>eudicotyledons</taxon>
        <taxon>Gunneridae</taxon>
        <taxon>Pentapetalae</taxon>
        <taxon>asterids</taxon>
        <taxon>lamiids</taxon>
        <taxon>Lamiales</taxon>
        <taxon>Oleaceae</taxon>
        <taxon>Forsythieae</taxon>
        <taxon>Forsythia</taxon>
    </lineage>
</organism>
<protein>
    <submittedName>
        <fullName evidence="2">Uncharacterized protein</fullName>
    </submittedName>
</protein>
<sequence>MKSTSKLATWTNLDPGAPLLKASKFWKPNASLSSKFNPFGKAQHVASSLGLNKIKTQSGPLPHESFFSFGSRDRGASLGYSTLSKPLGRGGTGGVDGGLSLGSGNKKKKEKLLVENAHNGSNSESRPSRDHSPHMVQAQHRDWYPQKVSPSKLQRPLGEELRQSYGSGDPS</sequence>
<name>A0ABD1VJ95_9LAMI</name>
<dbReference type="Proteomes" id="UP001604277">
    <property type="component" value="Unassembled WGS sequence"/>
</dbReference>
<keyword evidence="3" id="KW-1185">Reference proteome</keyword>
<evidence type="ECO:0000313" key="3">
    <source>
        <dbReference type="Proteomes" id="UP001604277"/>
    </source>
</evidence>
<reference evidence="3" key="1">
    <citation type="submission" date="2024-07" db="EMBL/GenBank/DDBJ databases">
        <title>Two chromosome-level genome assemblies of Korean endemic species Abeliophyllum distichum and Forsythia ovata (Oleaceae).</title>
        <authorList>
            <person name="Jang H."/>
        </authorList>
    </citation>
    <scope>NUCLEOTIDE SEQUENCE [LARGE SCALE GENOMIC DNA]</scope>
</reference>
<comment type="caution">
    <text evidence="2">The sequence shown here is derived from an EMBL/GenBank/DDBJ whole genome shotgun (WGS) entry which is preliminary data.</text>
</comment>
<dbReference type="EMBL" id="JBFOLJ010000005">
    <property type="protein sequence ID" value="KAL2537292.1"/>
    <property type="molecule type" value="Genomic_DNA"/>
</dbReference>
<dbReference type="AlphaFoldDB" id="A0ABD1VJ95"/>
<feature type="compositionally biased region" description="Basic and acidic residues" evidence="1">
    <location>
        <begin position="126"/>
        <end position="144"/>
    </location>
</feature>
<evidence type="ECO:0000256" key="1">
    <source>
        <dbReference type="SAM" id="MobiDB-lite"/>
    </source>
</evidence>
<gene>
    <name evidence="2" type="ORF">Fot_18683</name>
</gene>
<proteinExistence type="predicted"/>
<feature type="compositionally biased region" description="Gly residues" evidence="1">
    <location>
        <begin position="88"/>
        <end position="101"/>
    </location>
</feature>
<feature type="region of interest" description="Disordered" evidence="1">
    <location>
        <begin position="62"/>
        <end position="171"/>
    </location>
</feature>